<feature type="compositionally biased region" description="Basic and acidic residues" evidence="1">
    <location>
        <begin position="31"/>
        <end position="45"/>
    </location>
</feature>
<dbReference type="HOGENOM" id="CLU_092489_1_0_1"/>
<evidence type="ECO:0000256" key="1">
    <source>
        <dbReference type="SAM" id="MobiDB-lite"/>
    </source>
</evidence>
<dbReference type="OrthoDB" id="10064411at2759"/>
<dbReference type="AlphaFoldDB" id="A0A0C9SKY8"/>
<dbReference type="PANTHER" id="PTHR21193">
    <property type="entry name" value="OXIDOREDUCTASE-LIKE DOMAIN-CONTAINING PROTEIN 1"/>
    <property type="match status" value="1"/>
</dbReference>
<protein>
    <recommendedName>
        <fullName evidence="2">Oxidoreductase-like domain-containing protein</fullName>
    </recommendedName>
</protein>
<feature type="region of interest" description="Disordered" evidence="1">
    <location>
        <begin position="161"/>
        <end position="181"/>
    </location>
</feature>
<organism evidence="3 4">
    <name type="scientific">Plicaturopsis crispa FD-325 SS-3</name>
    <dbReference type="NCBI Taxonomy" id="944288"/>
    <lineage>
        <taxon>Eukaryota</taxon>
        <taxon>Fungi</taxon>
        <taxon>Dikarya</taxon>
        <taxon>Basidiomycota</taxon>
        <taxon>Agaricomycotina</taxon>
        <taxon>Agaricomycetes</taxon>
        <taxon>Agaricomycetidae</taxon>
        <taxon>Amylocorticiales</taxon>
        <taxon>Amylocorticiaceae</taxon>
        <taxon>Plicatura</taxon>
        <taxon>Plicaturopsis crispa</taxon>
    </lineage>
</organism>
<reference evidence="3 4" key="1">
    <citation type="submission" date="2014-06" db="EMBL/GenBank/DDBJ databases">
        <title>Evolutionary Origins and Diversification of the Mycorrhizal Mutualists.</title>
        <authorList>
            <consortium name="DOE Joint Genome Institute"/>
            <consortium name="Mycorrhizal Genomics Consortium"/>
            <person name="Kohler A."/>
            <person name="Kuo A."/>
            <person name="Nagy L.G."/>
            <person name="Floudas D."/>
            <person name="Copeland A."/>
            <person name="Barry K.W."/>
            <person name="Cichocki N."/>
            <person name="Veneault-Fourrey C."/>
            <person name="LaButti K."/>
            <person name="Lindquist E.A."/>
            <person name="Lipzen A."/>
            <person name="Lundell T."/>
            <person name="Morin E."/>
            <person name="Murat C."/>
            <person name="Riley R."/>
            <person name="Ohm R."/>
            <person name="Sun H."/>
            <person name="Tunlid A."/>
            <person name="Henrissat B."/>
            <person name="Grigoriev I.V."/>
            <person name="Hibbett D.S."/>
            <person name="Martin F."/>
        </authorList>
    </citation>
    <scope>NUCLEOTIDE SEQUENCE [LARGE SCALE GENOMIC DNA]</scope>
    <source>
        <strain evidence="3 4">FD-325 SS-3</strain>
    </source>
</reference>
<evidence type="ECO:0000313" key="3">
    <source>
        <dbReference type="EMBL" id="KII84561.1"/>
    </source>
</evidence>
<feature type="domain" description="Oxidoreductase-like" evidence="2">
    <location>
        <begin position="105"/>
        <end position="149"/>
    </location>
</feature>
<dbReference type="InterPro" id="IPR019180">
    <property type="entry name" value="Oxidoreductase-like_N"/>
</dbReference>
<keyword evidence="4" id="KW-1185">Reference proteome</keyword>
<accession>A0A0C9SKY8</accession>
<feature type="region of interest" description="Disordered" evidence="1">
    <location>
        <begin position="30"/>
        <end position="56"/>
    </location>
</feature>
<dbReference type="EMBL" id="KN832570">
    <property type="protein sequence ID" value="KII84561.1"/>
    <property type="molecule type" value="Genomic_DNA"/>
</dbReference>
<evidence type="ECO:0000313" key="4">
    <source>
        <dbReference type="Proteomes" id="UP000053263"/>
    </source>
</evidence>
<dbReference type="PANTHER" id="PTHR21193:SF3">
    <property type="entry name" value="OXIDOREDUCTASE-LIKE DOMAIN-CONTAINING PROTEIN 1"/>
    <property type="match status" value="1"/>
</dbReference>
<proteinExistence type="predicted"/>
<feature type="region of interest" description="Disordered" evidence="1">
    <location>
        <begin position="79"/>
        <end position="101"/>
    </location>
</feature>
<feature type="compositionally biased region" description="Low complexity" evidence="1">
    <location>
        <begin position="170"/>
        <end position="181"/>
    </location>
</feature>
<dbReference type="Proteomes" id="UP000053263">
    <property type="component" value="Unassembled WGS sequence"/>
</dbReference>
<evidence type="ECO:0000259" key="2">
    <source>
        <dbReference type="Pfam" id="PF09791"/>
    </source>
</evidence>
<dbReference type="GO" id="GO:0005739">
    <property type="term" value="C:mitochondrion"/>
    <property type="evidence" value="ECO:0007669"/>
    <property type="project" value="TreeGrafter"/>
</dbReference>
<name>A0A0C9SKY8_PLICR</name>
<dbReference type="Pfam" id="PF09791">
    <property type="entry name" value="Oxidored-like"/>
    <property type="match status" value="1"/>
</dbReference>
<sequence length="200" mass="22341">MTSHLCRPLAITISTKFRFPIRQARSVSYDADERSAQRSQIERWKHPSRGGQNLSDRYHRLAKSLRGKEAFSKKIQELPGSSTVPASGQVAGDWKPQPQREDTSFRGLLVPTQPKPPEPDECCMSGCAICVHDLYQEALEEYNESIAALRTTLSARHIPDSEWPVSVQPSGQKAAQKSASLSAFEELERALEAKHQQRGS</sequence>
<dbReference type="InterPro" id="IPR039251">
    <property type="entry name" value="OXLD1"/>
</dbReference>
<gene>
    <name evidence="3" type="ORF">PLICRDRAFT_117598</name>
</gene>